<keyword evidence="2 4" id="KW-0863">Zinc-finger</keyword>
<organism evidence="7 8">
    <name type="scientific">Brassicogethes aeneus</name>
    <name type="common">Rape pollen beetle</name>
    <name type="synonym">Meligethes aeneus</name>
    <dbReference type="NCBI Taxonomy" id="1431903"/>
    <lineage>
        <taxon>Eukaryota</taxon>
        <taxon>Metazoa</taxon>
        <taxon>Ecdysozoa</taxon>
        <taxon>Arthropoda</taxon>
        <taxon>Hexapoda</taxon>
        <taxon>Insecta</taxon>
        <taxon>Pterygota</taxon>
        <taxon>Neoptera</taxon>
        <taxon>Endopterygota</taxon>
        <taxon>Coleoptera</taxon>
        <taxon>Polyphaga</taxon>
        <taxon>Cucujiformia</taxon>
        <taxon>Nitidulidae</taxon>
        <taxon>Meligethinae</taxon>
        <taxon>Brassicogethes</taxon>
    </lineage>
</organism>
<dbReference type="OrthoDB" id="3174329at2759"/>
<dbReference type="Pfam" id="PF01753">
    <property type="entry name" value="zf-MYND"/>
    <property type="match status" value="1"/>
</dbReference>
<sequence length="579" mass="66827">MAYLKFLEPSLQFINQIWRRMSLEPSDEVKTGPCEICKIPTEKKCSTCKLVYYCSQEHQKEHWKDHKEACRPYKVCESQDLGKHLVAVRDLQPGDVIFTETPLVFGPKPHKIEEGPFPCVGCCKLIDTSQYSRCPECVWPCCGPDCEGLKAPKLHGFECRVLRLRPPMESASFYEYFRFDVLIILRALYLQKSSKEKWNHLMSLESHMDKRGEDTDVYRLIQEKVAHLEQNYLKPLKAYEHEIGEEILPEVSSEVIHKIYAILDVNATETTEDFDAEILYPTASLVEHNCVPNTSQCIDEKNNFLVTFRAALPIEKDAHITSIYTHILWGTYARRQHLKKTKYFDCRCDRCKDPTELGSLVSALKCIGTEEVPCGGTQLPLNPLDDETNWVCDTCNIELPNKDIMKFVEHLSGEVEKVMVKNPSLSELEDVLNKLMNFLGNNHYLVYIIKHTMVQLYDKVDSDGLEVSNSILEEKLRMCENLIDISKRLDPGNSRLNLYLAVLLNEYFNAKLKIFERAFDSEKKDEYNTSLKELLAILEGNRRVLQNELKSVAGSKLNQLVCENELKLLNWIHENKIDV</sequence>
<evidence type="ECO:0000313" key="7">
    <source>
        <dbReference type="EMBL" id="CAH0564025.1"/>
    </source>
</evidence>
<name>A0A9P0FPM0_BRAAE</name>
<dbReference type="SUPFAM" id="SSF144232">
    <property type="entry name" value="HIT/MYND zinc finger-like"/>
    <property type="match status" value="1"/>
</dbReference>
<evidence type="ECO:0000256" key="2">
    <source>
        <dbReference type="ARBA" id="ARBA00022771"/>
    </source>
</evidence>
<dbReference type="Gene3D" id="6.10.140.2220">
    <property type="match status" value="2"/>
</dbReference>
<feature type="domain" description="SET" evidence="5">
    <location>
        <begin position="68"/>
        <end position="325"/>
    </location>
</feature>
<keyword evidence="8" id="KW-1185">Reference proteome</keyword>
<dbReference type="PROSITE" id="PS50280">
    <property type="entry name" value="SET"/>
    <property type="match status" value="1"/>
</dbReference>
<dbReference type="InterPro" id="IPR001214">
    <property type="entry name" value="SET_dom"/>
</dbReference>
<dbReference type="GO" id="GO:0008270">
    <property type="term" value="F:zinc ion binding"/>
    <property type="evidence" value="ECO:0007669"/>
    <property type="project" value="UniProtKB-KW"/>
</dbReference>
<dbReference type="InterPro" id="IPR046341">
    <property type="entry name" value="SET_dom_sf"/>
</dbReference>
<dbReference type="Proteomes" id="UP001154078">
    <property type="component" value="Chromosome 9"/>
</dbReference>
<evidence type="ECO:0000256" key="4">
    <source>
        <dbReference type="PROSITE-ProRule" id="PRU00134"/>
    </source>
</evidence>
<dbReference type="Gene3D" id="1.10.220.160">
    <property type="match status" value="1"/>
</dbReference>
<dbReference type="Gene3D" id="2.170.270.10">
    <property type="entry name" value="SET domain"/>
    <property type="match status" value="1"/>
</dbReference>
<dbReference type="GO" id="GO:0008757">
    <property type="term" value="F:S-adenosylmethionine-dependent methyltransferase activity"/>
    <property type="evidence" value="ECO:0007669"/>
    <property type="project" value="UniProtKB-ARBA"/>
</dbReference>
<dbReference type="PANTHER" id="PTHR46455:SF2">
    <property type="entry name" value="AT24727P"/>
    <property type="match status" value="1"/>
</dbReference>
<feature type="domain" description="MYND-type" evidence="6">
    <location>
        <begin position="34"/>
        <end position="70"/>
    </location>
</feature>
<evidence type="ECO:0008006" key="9">
    <source>
        <dbReference type="Google" id="ProtNLM"/>
    </source>
</evidence>
<dbReference type="InterPro" id="IPR053010">
    <property type="entry name" value="SET_SmydA-8"/>
</dbReference>
<proteinExistence type="predicted"/>
<evidence type="ECO:0000256" key="1">
    <source>
        <dbReference type="ARBA" id="ARBA00022723"/>
    </source>
</evidence>
<dbReference type="AlphaFoldDB" id="A0A9P0FPM0"/>
<gene>
    <name evidence="7" type="ORF">MELIAE_LOCUS12666</name>
</gene>
<evidence type="ECO:0000256" key="3">
    <source>
        <dbReference type="ARBA" id="ARBA00022833"/>
    </source>
</evidence>
<dbReference type="EMBL" id="OV121140">
    <property type="protein sequence ID" value="CAH0564025.1"/>
    <property type="molecule type" value="Genomic_DNA"/>
</dbReference>
<evidence type="ECO:0000259" key="6">
    <source>
        <dbReference type="PROSITE" id="PS50865"/>
    </source>
</evidence>
<dbReference type="GO" id="GO:0008276">
    <property type="term" value="F:protein methyltransferase activity"/>
    <property type="evidence" value="ECO:0007669"/>
    <property type="project" value="UniProtKB-ARBA"/>
</dbReference>
<dbReference type="InterPro" id="IPR002893">
    <property type="entry name" value="Znf_MYND"/>
</dbReference>
<dbReference type="SUPFAM" id="SSF82199">
    <property type="entry name" value="SET domain"/>
    <property type="match status" value="1"/>
</dbReference>
<dbReference type="PANTHER" id="PTHR46455">
    <property type="entry name" value="SET AND MYND DOMAIN CONTAINING, ARTHROPOD-SPECIFIC, MEMBER 4, ISOFORM A"/>
    <property type="match status" value="1"/>
</dbReference>
<keyword evidence="1" id="KW-0479">Metal-binding</keyword>
<evidence type="ECO:0000259" key="5">
    <source>
        <dbReference type="PROSITE" id="PS50280"/>
    </source>
</evidence>
<reference evidence="7" key="1">
    <citation type="submission" date="2021-12" db="EMBL/GenBank/DDBJ databases">
        <authorList>
            <person name="King R."/>
        </authorList>
    </citation>
    <scope>NUCLEOTIDE SEQUENCE</scope>
</reference>
<protein>
    <recommendedName>
        <fullName evidence="9">Protein msta</fullName>
    </recommendedName>
</protein>
<dbReference type="CDD" id="cd20071">
    <property type="entry name" value="SET_SMYD"/>
    <property type="match status" value="1"/>
</dbReference>
<evidence type="ECO:0000313" key="8">
    <source>
        <dbReference type="Proteomes" id="UP001154078"/>
    </source>
</evidence>
<dbReference type="PROSITE" id="PS01360">
    <property type="entry name" value="ZF_MYND_1"/>
    <property type="match status" value="1"/>
</dbReference>
<keyword evidence="3" id="KW-0862">Zinc</keyword>
<accession>A0A9P0FPM0</accession>
<dbReference type="PROSITE" id="PS50865">
    <property type="entry name" value="ZF_MYND_2"/>
    <property type="match status" value="1"/>
</dbReference>
<dbReference type="GO" id="GO:0008170">
    <property type="term" value="F:N-methyltransferase activity"/>
    <property type="evidence" value="ECO:0007669"/>
    <property type="project" value="UniProtKB-ARBA"/>
</dbReference>